<gene>
    <name evidence="1" type="ORF">SMN809_LOCUS65041</name>
</gene>
<organism evidence="1 2">
    <name type="scientific">Rotaria magnacalcarata</name>
    <dbReference type="NCBI Taxonomy" id="392030"/>
    <lineage>
        <taxon>Eukaryota</taxon>
        <taxon>Metazoa</taxon>
        <taxon>Spiralia</taxon>
        <taxon>Gnathifera</taxon>
        <taxon>Rotifera</taxon>
        <taxon>Eurotatoria</taxon>
        <taxon>Bdelloidea</taxon>
        <taxon>Philodinida</taxon>
        <taxon>Philodinidae</taxon>
        <taxon>Rotaria</taxon>
    </lineage>
</organism>
<comment type="caution">
    <text evidence="1">The sequence shown here is derived from an EMBL/GenBank/DDBJ whole genome shotgun (WGS) entry which is preliminary data.</text>
</comment>
<name>A0A8S3GL24_9BILA</name>
<dbReference type="SUPFAM" id="SSF57302">
    <property type="entry name" value="Snake toxin-like"/>
    <property type="match status" value="1"/>
</dbReference>
<dbReference type="InterPro" id="IPR045860">
    <property type="entry name" value="Snake_toxin-like_sf"/>
</dbReference>
<accession>A0A8S3GL24</accession>
<proteinExistence type="predicted"/>
<dbReference type="PROSITE" id="PS51257">
    <property type="entry name" value="PROKAR_LIPOPROTEIN"/>
    <property type="match status" value="1"/>
</dbReference>
<feature type="non-terminal residue" evidence="1">
    <location>
        <position position="1"/>
    </location>
</feature>
<evidence type="ECO:0000313" key="1">
    <source>
        <dbReference type="EMBL" id="CAF5166479.1"/>
    </source>
</evidence>
<reference evidence="1" key="1">
    <citation type="submission" date="2021-02" db="EMBL/GenBank/DDBJ databases">
        <authorList>
            <person name="Nowell W R."/>
        </authorList>
    </citation>
    <scope>NUCLEOTIDE SEQUENCE</scope>
</reference>
<dbReference type="EMBL" id="CAJOBI010302853">
    <property type="protein sequence ID" value="CAF5166479.1"/>
    <property type="molecule type" value="Genomic_DNA"/>
</dbReference>
<dbReference type="AlphaFoldDB" id="A0A8S3GL24"/>
<protein>
    <submittedName>
        <fullName evidence="1">Uncharacterized protein</fullName>
    </submittedName>
</protein>
<evidence type="ECO:0000313" key="2">
    <source>
        <dbReference type="Proteomes" id="UP000676336"/>
    </source>
</evidence>
<sequence>MKTQLTSSIVQRSGSSYCISTVFIGGVGMACCQSDLCNAAQPIHQVSIL</sequence>
<dbReference type="Proteomes" id="UP000676336">
    <property type="component" value="Unassembled WGS sequence"/>
</dbReference>